<reference evidence="2 3" key="1">
    <citation type="submission" date="2019-04" db="EMBL/GenBank/DDBJ databases">
        <title>Microbes associate with the intestines of laboratory mice.</title>
        <authorList>
            <person name="Navarre W."/>
            <person name="Wong E."/>
            <person name="Huang K."/>
            <person name="Tropini C."/>
            <person name="Ng K."/>
            <person name="Yu B."/>
        </authorList>
    </citation>
    <scope>NUCLEOTIDE SEQUENCE [LARGE SCALE GENOMIC DNA]</scope>
    <source>
        <strain evidence="2 3">NM39_I3</strain>
    </source>
</reference>
<dbReference type="EMBL" id="SRYM01000052">
    <property type="protein sequence ID" value="TGY55165.1"/>
    <property type="molecule type" value="Genomic_DNA"/>
</dbReference>
<evidence type="ECO:0000313" key="2">
    <source>
        <dbReference type="EMBL" id="TGY55165.1"/>
    </source>
</evidence>
<name>A0A4S2EHK2_PARDI</name>
<sequence>MKTGFKLFSRVLVCATMGLILAGAVGVPASAGAATAVGVSALAGNFMPKGAACAGVLTEIWTGELIKTLRAGDVATFLDGIPDYSQYAENDVIHMVDVGGDPDVLINNTTYPIAVQEISDVDAVFSLDKFQTKATPVTDDELYASSYDKMSSLKDRHADAIKVSKYAKAIHALAPDKKTTKTPVLKTTGEIVDGGETGRRRLQVADIIALKDAFDKAQIPLQGRRLVLCSDHVNDLLLTDQKFKDQYYNYTTGKISNLYSFEVFEYCANPVYKADGTKVKFGTAAGANEFQASVAFYTKRAFKASGSTTMYYSEAKTDPLNQRSLVNFRHYFIVLPKKKDAMAAIMSEYVAAVGG</sequence>
<dbReference type="AlphaFoldDB" id="A0A4S2EHK2"/>
<dbReference type="RefSeq" id="WP_121772186.1">
    <property type="nucleotide sequence ID" value="NZ_SRYM01000052.1"/>
</dbReference>
<proteinExistence type="predicted"/>
<dbReference type="Proteomes" id="UP000310032">
    <property type="component" value="Unassembled WGS sequence"/>
</dbReference>
<evidence type="ECO:0000256" key="1">
    <source>
        <dbReference type="SAM" id="SignalP"/>
    </source>
</evidence>
<protein>
    <submittedName>
        <fullName evidence="2">Uncharacterized protein</fullName>
    </submittedName>
</protein>
<organism evidence="2 3">
    <name type="scientific">Parabacteroides distasonis</name>
    <dbReference type="NCBI Taxonomy" id="823"/>
    <lineage>
        <taxon>Bacteria</taxon>
        <taxon>Pseudomonadati</taxon>
        <taxon>Bacteroidota</taxon>
        <taxon>Bacteroidia</taxon>
        <taxon>Bacteroidales</taxon>
        <taxon>Tannerellaceae</taxon>
        <taxon>Parabacteroides</taxon>
    </lineage>
</organism>
<evidence type="ECO:0000313" key="3">
    <source>
        <dbReference type="Proteomes" id="UP000310032"/>
    </source>
</evidence>
<keyword evidence="1" id="KW-0732">Signal</keyword>
<comment type="caution">
    <text evidence="2">The sequence shown here is derived from an EMBL/GenBank/DDBJ whole genome shotgun (WGS) entry which is preliminary data.</text>
</comment>
<feature type="signal peptide" evidence="1">
    <location>
        <begin position="1"/>
        <end position="33"/>
    </location>
</feature>
<feature type="chain" id="PRO_5020826705" evidence="1">
    <location>
        <begin position="34"/>
        <end position="355"/>
    </location>
</feature>
<gene>
    <name evidence="2" type="ORF">E5342_15115</name>
</gene>
<accession>A0A4S2EHK2</accession>